<protein>
    <submittedName>
        <fullName evidence="1">Uncharacterized protein</fullName>
    </submittedName>
</protein>
<accession>A0AAE0GFY7</accession>
<dbReference type="EMBL" id="LGRX02006142">
    <property type="protein sequence ID" value="KAK3277357.1"/>
    <property type="molecule type" value="Genomic_DNA"/>
</dbReference>
<gene>
    <name evidence="1" type="ORF">CYMTET_14630</name>
</gene>
<name>A0AAE0GFY7_9CHLO</name>
<dbReference type="Proteomes" id="UP001190700">
    <property type="component" value="Unassembled WGS sequence"/>
</dbReference>
<keyword evidence="2" id="KW-1185">Reference proteome</keyword>
<proteinExistence type="predicted"/>
<reference evidence="1 2" key="1">
    <citation type="journal article" date="2015" name="Genome Biol. Evol.">
        <title>Comparative Genomics of a Bacterivorous Green Alga Reveals Evolutionary Causalities and Consequences of Phago-Mixotrophic Mode of Nutrition.</title>
        <authorList>
            <person name="Burns J.A."/>
            <person name="Paasch A."/>
            <person name="Narechania A."/>
            <person name="Kim E."/>
        </authorList>
    </citation>
    <scope>NUCLEOTIDE SEQUENCE [LARGE SCALE GENOMIC DNA]</scope>
    <source>
        <strain evidence="1 2">PLY_AMNH</strain>
    </source>
</reference>
<dbReference type="AlphaFoldDB" id="A0AAE0GFY7"/>
<organism evidence="1 2">
    <name type="scientific">Cymbomonas tetramitiformis</name>
    <dbReference type="NCBI Taxonomy" id="36881"/>
    <lineage>
        <taxon>Eukaryota</taxon>
        <taxon>Viridiplantae</taxon>
        <taxon>Chlorophyta</taxon>
        <taxon>Pyramimonadophyceae</taxon>
        <taxon>Pyramimonadales</taxon>
        <taxon>Pyramimonadaceae</taxon>
        <taxon>Cymbomonas</taxon>
    </lineage>
</organism>
<evidence type="ECO:0000313" key="1">
    <source>
        <dbReference type="EMBL" id="KAK3277357.1"/>
    </source>
</evidence>
<evidence type="ECO:0000313" key="2">
    <source>
        <dbReference type="Proteomes" id="UP001190700"/>
    </source>
</evidence>
<comment type="caution">
    <text evidence="1">The sequence shown here is derived from an EMBL/GenBank/DDBJ whole genome shotgun (WGS) entry which is preliminary data.</text>
</comment>
<sequence length="195" mass="20700">MLLFWCDARCQAVATAERKVDDQGCSSLMGEDRCEPPSSRVQQKGGLGGELGAQAENVYSENVHLKPLKLKRSLGFTSGATPVMAAAPPAEPPPVKPGAAAPQLQLDSPFGIGEGGETDDCAASRLELDVIKMEEGNSASTSLSYDADTAPLKRAYVDPVEIVHTARTDRFNHVEMFLSVRCPLGQCLCPLPGSN</sequence>